<proteinExistence type="predicted"/>
<gene>
    <name evidence="1" type="ORF">HLB35_14720</name>
</gene>
<protein>
    <submittedName>
        <fullName evidence="1">Uncharacterized protein</fullName>
    </submittedName>
</protein>
<accession>A0A7Y3XBU2</accession>
<reference evidence="1 2" key="2">
    <citation type="submission" date="2020-06" db="EMBL/GenBank/DDBJ databases">
        <title>Halomonas songnenensis sp. nov., a moderately halophilic bacterium isolated from saline and alkaline soils.</title>
        <authorList>
            <person name="Jiang J."/>
            <person name="Pan Y."/>
        </authorList>
    </citation>
    <scope>NUCLEOTIDE SEQUENCE [LARGE SCALE GENOMIC DNA]</scope>
    <source>
        <strain evidence="1 2">TBZ9</strain>
    </source>
</reference>
<organism evidence="1 2">
    <name type="scientific">Vreelandella azerica</name>
    <dbReference type="NCBI Taxonomy" id="2732867"/>
    <lineage>
        <taxon>Bacteria</taxon>
        <taxon>Pseudomonadati</taxon>
        <taxon>Pseudomonadota</taxon>
        <taxon>Gammaproteobacteria</taxon>
        <taxon>Oceanospirillales</taxon>
        <taxon>Halomonadaceae</taxon>
        <taxon>Vreelandella</taxon>
    </lineage>
</organism>
<reference evidence="1 2" key="1">
    <citation type="submission" date="2020-05" db="EMBL/GenBank/DDBJ databases">
        <authorList>
            <person name="Ruan W."/>
            <person name="Jeon C.O."/>
            <person name="Chun B.H."/>
        </authorList>
    </citation>
    <scope>NUCLEOTIDE SEQUENCE [LARGE SCALE GENOMIC DNA]</scope>
    <source>
        <strain evidence="1 2">TBZ9</strain>
    </source>
</reference>
<evidence type="ECO:0000313" key="1">
    <source>
        <dbReference type="EMBL" id="NOG32698.1"/>
    </source>
</evidence>
<dbReference type="EMBL" id="JABFHI010000007">
    <property type="protein sequence ID" value="NOG32698.1"/>
    <property type="molecule type" value="Genomic_DNA"/>
</dbReference>
<dbReference type="AlphaFoldDB" id="A0A7Y3XBU2"/>
<evidence type="ECO:0000313" key="2">
    <source>
        <dbReference type="Proteomes" id="UP000588806"/>
    </source>
</evidence>
<keyword evidence="2" id="KW-1185">Reference proteome</keyword>
<name>A0A7Y3XBU2_9GAMM</name>
<comment type="caution">
    <text evidence="1">The sequence shown here is derived from an EMBL/GenBank/DDBJ whole genome shotgun (WGS) entry which is preliminary data.</text>
</comment>
<dbReference type="Proteomes" id="UP000588806">
    <property type="component" value="Unassembled WGS sequence"/>
</dbReference>
<sequence>MGCIVDLEGVVTRAAEPGIAGVAPNGVITAFFNHENLALARRHPSSPAGVVAHQNMLTVLVSVGDG</sequence>
<dbReference type="RefSeq" id="WP_171703158.1">
    <property type="nucleotide sequence ID" value="NZ_JABFHI010000007.1"/>
</dbReference>